<organism evidence="1 2">
    <name type="scientific">Papaver nudicaule</name>
    <name type="common">Iceland poppy</name>
    <dbReference type="NCBI Taxonomy" id="74823"/>
    <lineage>
        <taxon>Eukaryota</taxon>
        <taxon>Viridiplantae</taxon>
        <taxon>Streptophyta</taxon>
        <taxon>Embryophyta</taxon>
        <taxon>Tracheophyta</taxon>
        <taxon>Spermatophyta</taxon>
        <taxon>Magnoliopsida</taxon>
        <taxon>Ranunculales</taxon>
        <taxon>Papaveraceae</taxon>
        <taxon>Papaveroideae</taxon>
        <taxon>Papaver</taxon>
    </lineage>
</organism>
<keyword evidence="2" id="KW-1185">Reference proteome</keyword>
<dbReference type="Gene3D" id="3.10.20.310">
    <property type="entry name" value="membrane protein fhac"/>
    <property type="match status" value="1"/>
</dbReference>
<sequence>MLKLKEEELEIKGKEKQKLQVELKKLKIFKPTVVYSMHQGKRDVETVLAMGIMEDVSIIPQPAG</sequence>
<gene>
    <name evidence="1" type="ORF">MKW94_023925</name>
</gene>
<evidence type="ECO:0000313" key="1">
    <source>
        <dbReference type="EMBL" id="MCL7051114.1"/>
    </source>
</evidence>
<name>A0AA41W0T8_PAPNU</name>
<dbReference type="AlphaFoldDB" id="A0AA41W0T8"/>
<proteinExistence type="predicted"/>
<dbReference type="EMBL" id="JAJJMA010335201">
    <property type="protein sequence ID" value="MCL7051114.1"/>
    <property type="molecule type" value="Genomic_DNA"/>
</dbReference>
<evidence type="ECO:0000313" key="2">
    <source>
        <dbReference type="Proteomes" id="UP001177140"/>
    </source>
</evidence>
<comment type="caution">
    <text evidence="1">The sequence shown here is derived from an EMBL/GenBank/DDBJ whole genome shotgun (WGS) entry which is preliminary data.</text>
</comment>
<accession>A0AA41W0T8</accession>
<feature type="non-terminal residue" evidence="1">
    <location>
        <position position="1"/>
    </location>
</feature>
<reference evidence="1" key="1">
    <citation type="submission" date="2022-03" db="EMBL/GenBank/DDBJ databases">
        <title>A functionally conserved STORR gene fusion in Papaver species that diverged 16.8 million years ago.</title>
        <authorList>
            <person name="Catania T."/>
        </authorList>
    </citation>
    <scope>NUCLEOTIDE SEQUENCE</scope>
    <source>
        <strain evidence="1">S-191538</strain>
    </source>
</reference>
<protein>
    <submittedName>
        <fullName evidence="1">Uncharacterized protein</fullName>
    </submittedName>
</protein>
<dbReference type="Proteomes" id="UP001177140">
    <property type="component" value="Unassembled WGS sequence"/>
</dbReference>